<keyword evidence="2" id="KW-0812">Transmembrane</keyword>
<reference evidence="4" key="1">
    <citation type="submission" date="2016-10" db="EMBL/GenBank/DDBJ databases">
        <authorList>
            <person name="Varghese N."/>
            <person name="Submissions S."/>
        </authorList>
    </citation>
    <scope>NUCLEOTIDE SEQUENCE [LARGE SCALE GENOMIC DNA]</scope>
    <source>
        <strain evidence="4">CGMCC 4.3516</strain>
    </source>
</reference>
<name>A0A1G7D1E4_9ACTN</name>
<keyword evidence="4" id="KW-1185">Reference proteome</keyword>
<sequence>MRAKGLETAIRAGGAIVVVAAALLAALIESFLVPFYIGGIAVPLAGALAFFWNWGLAALGVWLVRGRWIVVLTALAWFAVVLAASMPTAAGSLVITSGFNGYALLLAGTAGIAVALWQYFRPRPATTPRPAAGSQAPKQAIPSATKESRP</sequence>
<evidence type="ECO:0000256" key="2">
    <source>
        <dbReference type="SAM" id="Phobius"/>
    </source>
</evidence>
<feature type="transmembrane region" description="Helical" evidence="2">
    <location>
        <begin position="101"/>
        <end position="120"/>
    </location>
</feature>
<keyword evidence="2" id="KW-1133">Transmembrane helix</keyword>
<gene>
    <name evidence="3" type="ORF">SAMN05216270_12253</name>
</gene>
<dbReference type="OrthoDB" id="5187361at2"/>
<accession>A0A1G7D1E4</accession>
<proteinExistence type="predicted"/>
<organism evidence="3 4">
    <name type="scientific">Glycomyces harbinensis</name>
    <dbReference type="NCBI Taxonomy" id="58114"/>
    <lineage>
        <taxon>Bacteria</taxon>
        <taxon>Bacillati</taxon>
        <taxon>Actinomycetota</taxon>
        <taxon>Actinomycetes</taxon>
        <taxon>Glycomycetales</taxon>
        <taxon>Glycomycetaceae</taxon>
        <taxon>Glycomyces</taxon>
    </lineage>
</organism>
<dbReference type="RefSeq" id="WP_091040342.1">
    <property type="nucleotide sequence ID" value="NZ_FNAD01000022.1"/>
</dbReference>
<dbReference type="AlphaFoldDB" id="A0A1G7D1E4"/>
<evidence type="ECO:0000313" key="4">
    <source>
        <dbReference type="Proteomes" id="UP000198949"/>
    </source>
</evidence>
<evidence type="ECO:0000256" key="1">
    <source>
        <dbReference type="SAM" id="MobiDB-lite"/>
    </source>
</evidence>
<feature type="transmembrane region" description="Helical" evidence="2">
    <location>
        <begin position="43"/>
        <end position="64"/>
    </location>
</feature>
<feature type="transmembrane region" description="Helical" evidence="2">
    <location>
        <begin position="71"/>
        <end position="95"/>
    </location>
</feature>
<feature type="region of interest" description="Disordered" evidence="1">
    <location>
        <begin position="126"/>
        <end position="150"/>
    </location>
</feature>
<evidence type="ECO:0000313" key="3">
    <source>
        <dbReference type="EMBL" id="SDE45341.1"/>
    </source>
</evidence>
<dbReference type="Proteomes" id="UP000198949">
    <property type="component" value="Unassembled WGS sequence"/>
</dbReference>
<feature type="transmembrane region" description="Helical" evidence="2">
    <location>
        <begin position="12"/>
        <end position="37"/>
    </location>
</feature>
<dbReference type="EMBL" id="FNAD01000022">
    <property type="protein sequence ID" value="SDE45341.1"/>
    <property type="molecule type" value="Genomic_DNA"/>
</dbReference>
<protein>
    <submittedName>
        <fullName evidence="3">Uncharacterized protein</fullName>
    </submittedName>
</protein>
<keyword evidence="2" id="KW-0472">Membrane</keyword>